<protein>
    <recommendedName>
        <fullName evidence="2">C2H2-type domain-containing protein</fullName>
    </recommendedName>
</protein>
<feature type="region of interest" description="Disordered" evidence="1">
    <location>
        <begin position="1"/>
        <end position="22"/>
    </location>
</feature>
<dbReference type="EMBL" id="ML992503">
    <property type="protein sequence ID" value="KAF2225780.1"/>
    <property type="molecule type" value="Genomic_DNA"/>
</dbReference>
<evidence type="ECO:0000313" key="4">
    <source>
        <dbReference type="Proteomes" id="UP000799538"/>
    </source>
</evidence>
<dbReference type="Proteomes" id="UP000799538">
    <property type="component" value="Unassembled WGS sequence"/>
</dbReference>
<dbReference type="PROSITE" id="PS00028">
    <property type="entry name" value="ZINC_FINGER_C2H2_1"/>
    <property type="match status" value="1"/>
</dbReference>
<dbReference type="OrthoDB" id="10305602at2759"/>
<feature type="domain" description="C2H2-type" evidence="2">
    <location>
        <begin position="141"/>
        <end position="164"/>
    </location>
</feature>
<gene>
    <name evidence="3" type="ORF">BDZ85DRAFT_279440</name>
</gene>
<dbReference type="AlphaFoldDB" id="A0A6A6GJW5"/>
<keyword evidence="4" id="KW-1185">Reference proteome</keyword>
<proteinExistence type="predicted"/>
<evidence type="ECO:0000256" key="1">
    <source>
        <dbReference type="SAM" id="MobiDB-lite"/>
    </source>
</evidence>
<accession>A0A6A6GJW5</accession>
<evidence type="ECO:0000313" key="3">
    <source>
        <dbReference type="EMBL" id="KAF2225780.1"/>
    </source>
</evidence>
<dbReference type="InterPro" id="IPR013087">
    <property type="entry name" value="Znf_C2H2_type"/>
</dbReference>
<organism evidence="3 4">
    <name type="scientific">Elsinoe ampelina</name>
    <dbReference type="NCBI Taxonomy" id="302913"/>
    <lineage>
        <taxon>Eukaryota</taxon>
        <taxon>Fungi</taxon>
        <taxon>Dikarya</taxon>
        <taxon>Ascomycota</taxon>
        <taxon>Pezizomycotina</taxon>
        <taxon>Dothideomycetes</taxon>
        <taxon>Dothideomycetidae</taxon>
        <taxon>Myriangiales</taxon>
        <taxon>Elsinoaceae</taxon>
        <taxon>Elsinoe</taxon>
    </lineage>
</organism>
<sequence>MPQARNGNKVKPAKQSRPGRSCGSFGVVTAREVLKKLANVIEQGEYYQFMPVPLRLPGFEQEETLRICDIGEAVESERSRYLSVFKGDPTFAYLYDQLCDAKKHEAAEELLVTMIDYGNLVAFERNLLAHVKKQGPERFCCDLPWCSMSFESEEKWRQHVGQSHRHWLAWAKRGIIARDLNEAAVNLDDVVFLAIANLAQHEVARCIKDTAGL</sequence>
<name>A0A6A6GJW5_9PEZI</name>
<evidence type="ECO:0000259" key="2">
    <source>
        <dbReference type="PROSITE" id="PS00028"/>
    </source>
</evidence>
<reference evidence="4" key="1">
    <citation type="journal article" date="2020" name="Stud. Mycol.">
        <title>101 Dothideomycetes genomes: A test case for predicting lifestyles and emergence of pathogens.</title>
        <authorList>
            <person name="Haridas S."/>
            <person name="Albert R."/>
            <person name="Binder M."/>
            <person name="Bloem J."/>
            <person name="LaButti K."/>
            <person name="Salamov A."/>
            <person name="Andreopoulos B."/>
            <person name="Baker S."/>
            <person name="Barry K."/>
            <person name="Bills G."/>
            <person name="Bluhm B."/>
            <person name="Cannon C."/>
            <person name="Castanera R."/>
            <person name="Culley D."/>
            <person name="Daum C."/>
            <person name="Ezra D."/>
            <person name="Gonzalez J."/>
            <person name="Henrissat B."/>
            <person name="Kuo A."/>
            <person name="Liang C."/>
            <person name="Lipzen A."/>
            <person name="Lutzoni F."/>
            <person name="Magnuson J."/>
            <person name="Mondo S."/>
            <person name="Nolan M."/>
            <person name="Ohm R."/>
            <person name="Pangilinan J."/>
            <person name="Park H.-J."/>
            <person name="Ramirez L."/>
            <person name="Alfaro M."/>
            <person name="Sun H."/>
            <person name="Tritt A."/>
            <person name="Yoshinaga Y."/>
            <person name="Zwiers L.-H."/>
            <person name="Turgeon B."/>
            <person name="Goodwin S."/>
            <person name="Spatafora J."/>
            <person name="Crous P."/>
            <person name="Grigoriev I."/>
        </authorList>
    </citation>
    <scope>NUCLEOTIDE SEQUENCE [LARGE SCALE GENOMIC DNA]</scope>
    <source>
        <strain evidence="4">CECT 20119</strain>
    </source>
</reference>